<evidence type="ECO:0000256" key="11">
    <source>
        <dbReference type="PROSITE-ProRule" id="PRU10112"/>
    </source>
</evidence>
<keyword evidence="6 10" id="KW-0460">Magnesium</keyword>
<evidence type="ECO:0000256" key="4">
    <source>
        <dbReference type="ARBA" id="ARBA00012305"/>
    </source>
</evidence>
<evidence type="ECO:0000256" key="10">
    <source>
        <dbReference type="HAMAP-Rule" id="MF_00595"/>
    </source>
</evidence>
<evidence type="ECO:0000256" key="8">
    <source>
        <dbReference type="ARBA" id="ARBA00023300"/>
    </source>
</evidence>
<evidence type="ECO:0000256" key="9">
    <source>
        <dbReference type="ARBA" id="ARBA00048995"/>
    </source>
</evidence>
<dbReference type="PANTHER" id="PTHR30523:SF46">
    <property type="entry name" value="PHOSPHOENOLPYRUVATE CARBOXYLASE"/>
    <property type="match status" value="1"/>
</dbReference>
<dbReference type="NCBIfam" id="NF000584">
    <property type="entry name" value="PRK00009.1"/>
    <property type="match status" value="1"/>
</dbReference>
<dbReference type="PRINTS" id="PR00150">
    <property type="entry name" value="PEPCARBXLASE"/>
</dbReference>
<sequence>MNPSINEKHPAMSQTDVAAHDEALRAQVRAAGVLLGDVLRSQARDGVFDTVETLRRGYIALREQDDPDKRAELQALVADLPAETMTEVTRAFAIYFNLANLLEELHAHRTRRALAADGNPQWTGSFNRSFTDLAAEGVSLEDALARLERLSFMPVFTAHPTEAKPRAVLDALRRLFEWFRELAFDTPDERRHAEIEEHIRQNIQVLWKTEELRGSRPTVEDEIRNGLYYFRASLFASVPVIYRNLERALSNAYGETVEPPTVLDFGSWIGGDRDGNPYVTARETRYALRMQAREVLTEYLRRIDNLASRLSFSARWCEPSDAFWQSLADDEQRLAAHTGVRAERFAAEPYRRKLYLMRQRIAAMVDQLQTELRLRAERSERSPLAYDSAAALIDELRIMRESMVGHGDQAIADDEIKDLQRLVQTFGFHLARLDLREESTRHTQCVHELFAALEICADYESLDDAARTKILAVELARDEVPDVARVDVSGEVGDTLDSLAVVREFTRTLGGDAFGSYVISMTHSVSDMLALLWLMRATGVYEPGEGTPPLSIAPLFETVADLEHIEPVLDGLLAQPAYRDFLEAQATDGTRRQEVMLGYSDSCKDGGIMASRWQLYKAQQLAVAVCDRHDVDSLLFHGRGGTVGRGGGPTHQAIVSQPPGTVRSRIKFTEQGEMIFAKYSNPETAVHELTLGITGTLKASGFATDDTDHSRVAAALSDTGEQFYRRLTEDTDGFFDYFYAATPTAEIGALNIGSRPGHRKAVRGKSSIRAISWVFAWAQSRHTLPGWLGVGAALADGGIDNEELVALYRDWPYFRTIIDSVQMSLAKSDMRIAATYAELAPDNAEVFQAIRSEYERAVEHILAITGESELLDDDVVLKRSLDRRRPYLDPLNHIQITALTRYREAGDRAWLDPVLRSINAIAAGMRNTG</sequence>
<evidence type="ECO:0000256" key="1">
    <source>
        <dbReference type="ARBA" id="ARBA00001946"/>
    </source>
</evidence>
<evidence type="ECO:0000256" key="3">
    <source>
        <dbReference type="ARBA" id="ARBA00008346"/>
    </source>
</evidence>
<feature type="active site" evidence="10">
    <location>
        <position position="159"/>
    </location>
</feature>
<comment type="subunit">
    <text evidence="10">Homotetramer.</text>
</comment>
<keyword evidence="8 10" id="KW-0120">Carbon dioxide fixation</keyword>
<reference evidence="12 13" key="1">
    <citation type="submission" date="2013-03" db="EMBL/GenBank/DDBJ databases">
        <title>Salinisphaera dokdonensis CL-ES53 Genome Sequencing.</title>
        <authorList>
            <person name="Li C."/>
            <person name="Lai Q."/>
            <person name="Shao Z."/>
        </authorList>
    </citation>
    <scope>NUCLEOTIDE SEQUENCE [LARGE SCALE GENOMIC DNA]</scope>
    <source>
        <strain evidence="12 13">CL-ES53</strain>
    </source>
</reference>
<dbReference type="Pfam" id="PF00311">
    <property type="entry name" value="PEPcase"/>
    <property type="match status" value="1"/>
</dbReference>
<evidence type="ECO:0000313" key="13">
    <source>
        <dbReference type="Proteomes" id="UP001460888"/>
    </source>
</evidence>
<comment type="catalytic activity">
    <reaction evidence="9 10">
        <text>oxaloacetate + phosphate = phosphoenolpyruvate + hydrogencarbonate</text>
        <dbReference type="Rhea" id="RHEA:28370"/>
        <dbReference type="ChEBI" id="CHEBI:16452"/>
        <dbReference type="ChEBI" id="CHEBI:17544"/>
        <dbReference type="ChEBI" id="CHEBI:43474"/>
        <dbReference type="ChEBI" id="CHEBI:58702"/>
        <dbReference type="EC" id="4.1.1.31"/>
    </reaction>
</comment>
<comment type="function">
    <text evidence="2 10">Forms oxaloacetate, a four-carbon dicarboxylic acid source for the tricarboxylic acid cycle.</text>
</comment>
<protein>
    <recommendedName>
        <fullName evidence="5 10">Phosphoenolpyruvate carboxylase</fullName>
        <shortName evidence="10">PEPC</shortName>
        <shortName evidence="10">PEPCase</shortName>
        <ecNumber evidence="4 10">4.1.1.31</ecNumber>
    </recommendedName>
</protein>
<name>A0ABV2AWT2_9GAMM</name>
<keyword evidence="13" id="KW-1185">Reference proteome</keyword>
<accession>A0ABV2AWT2</accession>
<evidence type="ECO:0000256" key="6">
    <source>
        <dbReference type="ARBA" id="ARBA00022842"/>
    </source>
</evidence>
<evidence type="ECO:0000313" key="12">
    <source>
        <dbReference type="EMBL" id="MES1928111.1"/>
    </source>
</evidence>
<dbReference type="Gene3D" id="1.20.1440.90">
    <property type="entry name" value="Phosphoenolpyruvate/pyruvate domain"/>
    <property type="match status" value="1"/>
</dbReference>
<dbReference type="EMBL" id="APND01000001">
    <property type="protein sequence ID" value="MES1928111.1"/>
    <property type="molecule type" value="Genomic_DNA"/>
</dbReference>
<comment type="similarity">
    <text evidence="3 10">Belongs to the PEPCase type 1 family.</text>
</comment>
<feature type="active site" evidence="10 11">
    <location>
        <position position="604"/>
    </location>
</feature>
<organism evidence="12 13">
    <name type="scientific">Salinisphaera dokdonensis CL-ES53</name>
    <dbReference type="NCBI Taxonomy" id="1304272"/>
    <lineage>
        <taxon>Bacteria</taxon>
        <taxon>Pseudomonadati</taxon>
        <taxon>Pseudomonadota</taxon>
        <taxon>Gammaproteobacteria</taxon>
        <taxon>Salinisphaerales</taxon>
        <taxon>Salinisphaeraceae</taxon>
        <taxon>Salinisphaera</taxon>
    </lineage>
</organism>
<proteinExistence type="inferred from homology"/>
<dbReference type="EC" id="4.1.1.31" evidence="4 10"/>
<dbReference type="PANTHER" id="PTHR30523">
    <property type="entry name" value="PHOSPHOENOLPYRUVATE CARBOXYLASE"/>
    <property type="match status" value="1"/>
</dbReference>
<gene>
    <name evidence="10" type="primary">ppc</name>
    <name evidence="12" type="ORF">SADO_02610</name>
</gene>
<dbReference type="InterPro" id="IPR033129">
    <property type="entry name" value="PEPCASE_His_AS"/>
</dbReference>
<dbReference type="Proteomes" id="UP001460888">
    <property type="component" value="Unassembled WGS sequence"/>
</dbReference>
<dbReference type="SUPFAM" id="SSF51621">
    <property type="entry name" value="Phosphoenolpyruvate/pyruvate domain"/>
    <property type="match status" value="1"/>
</dbReference>
<dbReference type="HAMAP" id="MF_00595">
    <property type="entry name" value="PEPcase_type1"/>
    <property type="match status" value="1"/>
</dbReference>
<evidence type="ECO:0000256" key="2">
    <source>
        <dbReference type="ARBA" id="ARBA00003670"/>
    </source>
</evidence>
<dbReference type="InterPro" id="IPR021135">
    <property type="entry name" value="PEP_COase"/>
</dbReference>
<dbReference type="InterPro" id="IPR022805">
    <property type="entry name" value="PEP_COase_bac/pln-type"/>
</dbReference>
<dbReference type="PROSITE" id="PS00393">
    <property type="entry name" value="PEPCASE_2"/>
    <property type="match status" value="1"/>
</dbReference>
<comment type="cofactor">
    <cofactor evidence="1 10">
        <name>Mg(2+)</name>
        <dbReference type="ChEBI" id="CHEBI:18420"/>
    </cofactor>
</comment>
<dbReference type="InterPro" id="IPR015813">
    <property type="entry name" value="Pyrv/PenolPyrv_kinase-like_dom"/>
</dbReference>
<comment type="caution">
    <text evidence="12">The sequence shown here is derived from an EMBL/GenBank/DDBJ whole genome shotgun (WGS) entry which is preliminary data.</text>
</comment>
<keyword evidence="7 10" id="KW-0456">Lyase</keyword>
<evidence type="ECO:0000256" key="5">
    <source>
        <dbReference type="ARBA" id="ARBA00022419"/>
    </source>
</evidence>
<evidence type="ECO:0000256" key="7">
    <source>
        <dbReference type="ARBA" id="ARBA00023239"/>
    </source>
</evidence>